<evidence type="ECO:0000313" key="2">
    <source>
        <dbReference type="Proteomes" id="UP000034448"/>
    </source>
</evidence>
<dbReference type="EMBL" id="LBSJ01000024">
    <property type="protein sequence ID" value="KKQ15048.1"/>
    <property type="molecule type" value="Genomic_DNA"/>
</dbReference>
<organism evidence="1 2">
    <name type="scientific">Candidatus Daviesbacteria bacterium GW2011_GWA1_36_8</name>
    <dbReference type="NCBI Taxonomy" id="1618417"/>
    <lineage>
        <taxon>Bacteria</taxon>
        <taxon>Candidatus Daviesiibacteriota</taxon>
    </lineage>
</organism>
<accession>A0A0G0F738</accession>
<gene>
    <name evidence="1" type="ORF">US28_C0024G0005</name>
</gene>
<protein>
    <submittedName>
        <fullName evidence="1">Uncharacterized protein</fullName>
    </submittedName>
</protein>
<name>A0A0G0F738_9BACT</name>
<comment type="caution">
    <text evidence="1">The sequence shown here is derived from an EMBL/GenBank/DDBJ whole genome shotgun (WGS) entry which is preliminary data.</text>
</comment>
<evidence type="ECO:0000313" key="1">
    <source>
        <dbReference type="EMBL" id="KKQ15048.1"/>
    </source>
</evidence>
<reference evidence="1 2" key="1">
    <citation type="journal article" date="2015" name="Nature">
        <title>rRNA introns, odd ribosomes, and small enigmatic genomes across a large radiation of phyla.</title>
        <authorList>
            <person name="Brown C.T."/>
            <person name="Hug L.A."/>
            <person name="Thomas B.C."/>
            <person name="Sharon I."/>
            <person name="Castelle C.J."/>
            <person name="Singh A."/>
            <person name="Wilkins M.J."/>
            <person name="Williams K.H."/>
            <person name="Banfield J.F."/>
        </authorList>
    </citation>
    <scope>NUCLEOTIDE SEQUENCE [LARGE SCALE GENOMIC DNA]</scope>
</reference>
<dbReference type="Proteomes" id="UP000034448">
    <property type="component" value="Unassembled WGS sequence"/>
</dbReference>
<proteinExistence type="predicted"/>
<dbReference type="AlphaFoldDB" id="A0A0G0F738"/>
<sequence length="379" mass="40998">MNANFRVRILENQFVHIRRVLPGSGKLKAVVNQEVMPDDIIGSYTLDAGYSSVNLRRELGVAAPEGIKYLQVPLGRFIYKGELLAYKKSIFGDKVITAPTDGLIEEYNPKTGDLRLKFLSKELPMTSGVFGIVDGIDQRNGEVLVRTIATKVYGVIGSGRERGGILHLIGNSSNLVSGIEIKEDMHRQIIVTGALIYGEALRKAAVIGVSGIISGGLNLSDYLSIVATLDPHDKLGTDVGISLMATEGFGLIPIGEDIFNLIKSFNGKFVFVNGNLNLLLLPAATSSSILAVRKATLPILPLSKSPIIKPELRIVDLNLGDLVRIIWPPFMGAQGKIIAIDKSTSMLESGISTYLVAVQTQKKMIKVPFPNLEVLSSHP</sequence>